<sequence>MKKIALVLKGYPRLSETFIAQEIRALELRGFDITLVSLRHPTDTSTHPIHQQIEADVVYLPEYLHDEPLRVLKAFAHVVKRYSLSKVMKQFAMDLRRDTSRGRIRRFGQGLVLAAEMPDGIEQMYAHFLHTPASVTRYAALINDLPWSCSAHAKDIWTSEKWDLAEKLTELEWLSTCTAANHQYLQSLAQDPSKVHLVYHGLDFTRFQHVERLSRANVNGSSADHPVKIISVGRAVPKKGYDDLLNALAKLPKDLHWQLTHIGGGGILKSLRQQAKKLGVEKHIKWQGAQPQLTVLEAYRESDLFVLASKIVADGDRDGMPNVLMEAQSQSVCCLATDISGIPELIDSGENGVLVESNNVDQLAAALEALLRDGEKRERLGLEGQKQLHRRFDVKIGIDQLEKLFDSRD</sequence>
<dbReference type="GO" id="GO:1901135">
    <property type="term" value="P:carbohydrate derivative metabolic process"/>
    <property type="evidence" value="ECO:0007669"/>
    <property type="project" value="UniProtKB-ARBA"/>
</dbReference>
<dbReference type="KEGG" id="mvs:MVIS_1374"/>
<dbReference type="PANTHER" id="PTHR12526">
    <property type="entry name" value="GLYCOSYLTRANSFERASE"/>
    <property type="match status" value="1"/>
</dbReference>
<dbReference type="EMBL" id="FPLD01000033">
    <property type="protein sequence ID" value="SGY88734.1"/>
    <property type="molecule type" value="Genomic_DNA"/>
</dbReference>
<dbReference type="SUPFAM" id="SSF53756">
    <property type="entry name" value="UDP-Glycosyltransferase/glycogen phosphorylase"/>
    <property type="match status" value="1"/>
</dbReference>
<evidence type="ECO:0000313" key="2">
    <source>
        <dbReference type="Proteomes" id="UP000183794"/>
    </source>
</evidence>
<proteinExistence type="predicted"/>
<dbReference type="Pfam" id="PF00534">
    <property type="entry name" value="Glycos_transf_1"/>
    <property type="match status" value="1"/>
</dbReference>
<accession>A0A090IBB8</accession>
<dbReference type="PATRIC" id="fig|80854.5.peg.1457"/>
<reference evidence="1 2" key="1">
    <citation type="submission" date="2016-11" db="EMBL/GenBank/DDBJ databases">
        <authorList>
            <person name="Jaros S."/>
            <person name="Januszkiewicz K."/>
            <person name="Wedrychowicz H."/>
        </authorList>
    </citation>
    <scope>NUCLEOTIDE SEQUENCE [LARGE SCALE GENOMIC DNA]</scope>
    <source>
        <strain evidence="1">NVI 5450</strain>
    </source>
</reference>
<dbReference type="Gene3D" id="3.40.50.2000">
    <property type="entry name" value="Glycogen Phosphorylase B"/>
    <property type="match status" value="2"/>
</dbReference>
<dbReference type="Proteomes" id="UP000183794">
    <property type="component" value="Unassembled WGS sequence"/>
</dbReference>
<dbReference type="InterPro" id="IPR001296">
    <property type="entry name" value="Glyco_trans_1"/>
</dbReference>
<evidence type="ECO:0000313" key="1">
    <source>
        <dbReference type="EMBL" id="SGY88734.1"/>
    </source>
</evidence>
<dbReference type="RefSeq" id="WP_045109705.1">
    <property type="nucleotide sequence ID" value="NZ_CAWRBC010000103.1"/>
</dbReference>
<dbReference type="OrthoDB" id="4611853at2"/>
<name>A0A090IBB8_9GAMM</name>
<gene>
    <name evidence="1" type="ORF">NVI5450_0905</name>
</gene>
<dbReference type="CDD" id="cd03801">
    <property type="entry name" value="GT4_PimA-like"/>
    <property type="match status" value="1"/>
</dbReference>
<organism evidence="1 2">
    <name type="scientific">Moritella viscosa</name>
    <dbReference type="NCBI Taxonomy" id="80854"/>
    <lineage>
        <taxon>Bacteria</taxon>
        <taxon>Pseudomonadati</taxon>
        <taxon>Pseudomonadota</taxon>
        <taxon>Gammaproteobacteria</taxon>
        <taxon>Alteromonadales</taxon>
        <taxon>Moritellaceae</taxon>
        <taxon>Moritella</taxon>
    </lineage>
</organism>
<keyword evidence="1" id="KW-0808">Transferase</keyword>
<protein>
    <submittedName>
        <fullName evidence="1">Putative glycosyltransferase protein</fullName>
    </submittedName>
</protein>
<dbReference type="AlphaFoldDB" id="A0A090IBB8"/>
<dbReference type="PANTHER" id="PTHR12526:SF630">
    <property type="entry name" value="GLYCOSYLTRANSFERASE"/>
    <property type="match status" value="1"/>
</dbReference>
<dbReference type="STRING" id="80854.MVIS_1374"/>
<dbReference type="GO" id="GO:0016757">
    <property type="term" value="F:glycosyltransferase activity"/>
    <property type="evidence" value="ECO:0007669"/>
    <property type="project" value="InterPro"/>
</dbReference>
<dbReference type="HOGENOM" id="CLU_009583_14_2_6"/>